<evidence type="ECO:0000313" key="5">
    <source>
        <dbReference type="Proteomes" id="UP000037600"/>
    </source>
</evidence>
<dbReference type="Gene3D" id="2.60.40.10">
    <property type="entry name" value="Immunoglobulins"/>
    <property type="match status" value="2"/>
</dbReference>
<dbReference type="InterPro" id="IPR003961">
    <property type="entry name" value="FN3_dom"/>
</dbReference>
<dbReference type="Proteomes" id="UP000037600">
    <property type="component" value="Unassembled WGS sequence"/>
</dbReference>
<dbReference type="STRING" id="1513271.XM47_14090"/>
<dbReference type="SUPFAM" id="SSF51004">
    <property type="entry name" value="C-terminal (heme d1) domain of cytochrome cd1-nitrite reductase"/>
    <property type="match status" value="1"/>
</dbReference>
<protein>
    <recommendedName>
        <fullName evidence="3">Fibronectin type-III domain-containing protein</fullName>
    </recommendedName>
</protein>
<dbReference type="InterPro" id="IPR011048">
    <property type="entry name" value="Haem_d1_sf"/>
</dbReference>
<evidence type="ECO:0000256" key="2">
    <source>
        <dbReference type="SAM" id="SignalP"/>
    </source>
</evidence>
<dbReference type="EMBL" id="LAZL01000024">
    <property type="protein sequence ID" value="KMT64424.1"/>
    <property type="molecule type" value="Genomic_DNA"/>
</dbReference>
<keyword evidence="2" id="KW-0732">Signal</keyword>
<evidence type="ECO:0000256" key="1">
    <source>
        <dbReference type="ARBA" id="ARBA00022737"/>
    </source>
</evidence>
<feature type="domain" description="Fibronectin type-III" evidence="3">
    <location>
        <begin position="1296"/>
        <end position="1384"/>
    </location>
</feature>
<dbReference type="InterPro" id="IPR011045">
    <property type="entry name" value="N2O_reductase_N"/>
</dbReference>
<dbReference type="Gene3D" id="2.60.40.2810">
    <property type="match status" value="1"/>
</dbReference>
<dbReference type="SUPFAM" id="SSF50974">
    <property type="entry name" value="Nitrous oxide reductase, N-terminal domain"/>
    <property type="match status" value="1"/>
</dbReference>
<feature type="domain" description="Fibronectin type-III" evidence="3">
    <location>
        <begin position="914"/>
        <end position="1004"/>
    </location>
</feature>
<dbReference type="CDD" id="cd00063">
    <property type="entry name" value="FN3"/>
    <property type="match status" value="2"/>
</dbReference>
<dbReference type="PROSITE" id="PS50853">
    <property type="entry name" value="FN3"/>
    <property type="match status" value="2"/>
</dbReference>
<dbReference type="OrthoDB" id="5242130at2"/>
<dbReference type="InterPro" id="IPR036116">
    <property type="entry name" value="FN3_sf"/>
</dbReference>
<proteinExistence type="predicted"/>
<name>A0A0J8GT08_9ALTE</name>
<dbReference type="Gene3D" id="2.60.40.3440">
    <property type="match status" value="1"/>
</dbReference>
<keyword evidence="1" id="KW-0677">Repeat</keyword>
<dbReference type="SUPFAM" id="SSF49265">
    <property type="entry name" value="Fibronectin type III"/>
    <property type="match status" value="2"/>
</dbReference>
<comment type="caution">
    <text evidence="4">The sequence shown here is derived from an EMBL/GenBank/DDBJ whole genome shotgun (WGS) entry which is preliminary data.</text>
</comment>
<keyword evidence="5" id="KW-1185">Reference proteome</keyword>
<organism evidence="4 5">
    <name type="scientific">Catenovulum maritimum</name>
    <dbReference type="NCBI Taxonomy" id="1513271"/>
    <lineage>
        <taxon>Bacteria</taxon>
        <taxon>Pseudomonadati</taxon>
        <taxon>Pseudomonadota</taxon>
        <taxon>Gammaproteobacteria</taxon>
        <taxon>Alteromonadales</taxon>
        <taxon>Alteromonadaceae</taxon>
        <taxon>Catenovulum</taxon>
    </lineage>
</organism>
<gene>
    <name evidence="4" type="ORF">XM47_14090</name>
</gene>
<dbReference type="RefSeq" id="WP_048693795.1">
    <property type="nucleotide sequence ID" value="NZ_KQ130497.1"/>
</dbReference>
<dbReference type="PANTHER" id="PTHR13817">
    <property type="entry name" value="TITIN"/>
    <property type="match status" value="1"/>
</dbReference>
<sequence length="1420" mass="154987">MKNKLSTFLSVSLITLLLSVSSAFAGINFEKNQLELIVAAGCNHKTMYVPYFSEQANFDETNIQVSSDTSWAAAVVNTTTNQIEISFDTDELIASYTATISVDDGEKVSELFVHANVQALNIYRLIDDPFRSKTYAIQRNNTEQGSIIAFDPIEEKILSCLTVGKSPTDFVINEDGSELLVVNSVSQSIDVIDLDNFSHKESITLPSYSAWGDVDDTTANIDLGPNDVIYYSDGAWGPVLHVLSRSSGELLQSVLYDGSEYISNDTGFMDFAVTSDKKTLVAMPQYGWSAGGHSSNVAHYSINNDGTINLVKQTSIDGFAREPFEAPVLISDDDQTVAMKTIVTRVKDEGNVKRVLPKAIWSMNPNATVVATQDALYDASTGNSLYDIDSGDSWNSNYTYTKAQAFTSDFTRFVYFDSSSRSLKVVNLIEEIGLDLIGRSLYPNNGAVIISPDVLTWTPLAGIDEYDVYLSTDESAVISANTSSSVYLGRVSGTSHELATTLASDTKYFWRIDPVSRTGVETGSIYNFSVSNIGLDKTEVNAKTVIGHAKYMVDIQLTSENAGVAWSATAEDSTWISFVQNTGTTPSTLSVQLSAAALEKGVHKSNITITTDEGELKIPVQLQVEALNITHIRSDKNTSTVYAISETTDVAAKAYLLEIDSTSETINRVLPVGSSVTDFTIHYADKLIYVTNWKAGNLLAIDQDTFTLKSTLAFQPAGATGYSQGDVYRVAAGVSQRLIVEEEDQWINISLYNTNSQATEDDAHVREGGGAFDPTGRYYYHGENNSSGASIIKFDTLGDVFTNLAEIRPEQMNSYYGSRTVVVSENGERVFWAGAVLDKNLEPVWGTSEMIYSASTDGRYAFGQSGIYDINLRRQILSMPAQTTASGYNSTSKKLIVQVDGALAYYQISSPISIPAPVLQAGDPSYDSVNLSWNDKSLESSFVIQQRVLNSDTWSQVTETSANVTNWIASELSDNQPYEFRIRATTSEYSSSWSNIVMVTTLDKPNQQPLATDDRLALDAQSAQRFSLVDNDSDFDGAIDVTSLVLVAQPQSGQVEVHDNGEITYTPADSFSLSDSFSYTIKDNEGATSNVATVVVAYLAAPVLTAGNPSVSSIQLNWTYDSAFQGYFEIQERPQGSLYWGDGSRYSYALSWTSYYLDSGVTYEYRIRAIYSNAQSQWSNLASATVLGEISGPIITPDPNPNTKPVANADVINMSSRQSVSFNVTNNDSDAENELDVNSIVISSTAKYGEVQVNNSGQITYVPGDKFVNTDSFSYVISDYRNAVSEPVEVSLIYMPTPTLSISNLKSTAIELSWNSDNLSQAEFLLEKRESGSSSWDNMGALSGSTYTDSNVEQGRTYEFRIRSVAGDFSSVWSNHAFATVPNQSQAEPKSEPSSGGSFGTWSILVLLLVSLRSLAQTKI</sequence>
<accession>A0A0J8GT08</accession>
<dbReference type="PANTHER" id="PTHR13817:SF73">
    <property type="entry name" value="FIBRONECTIN TYPE-III DOMAIN-CONTAINING PROTEIN"/>
    <property type="match status" value="1"/>
</dbReference>
<dbReference type="Gene3D" id="2.130.10.10">
    <property type="entry name" value="YVTN repeat-like/Quinoprotein amine dehydrogenase"/>
    <property type="match status" value="2"/>
</dbReference>
<evidence type="ECO:0000259" key="3">
    <source>
        <dbReference type="PROSITE" id="PS50853"/>
    </source>
</evidence>
<evidence type="ECO:0000313" key="4">
    <source>
        <dbReference type="EMBL" id="KMT64424.1"/>
    </source>
</evidence>
<feature type="chain" id="PRO_5005298540" description="Fibronectin type-III domain-containing protein" evidence="2">
    <location>
        <begin position="26"/>
        <end position="1420"/>
    </location>
</feature>
<dbReference type="Pfam" id="PF17963">
    <property type="entry name" value="Big_9"/>
    <property type="match status" value="2"/>
</dbReference>
<reference evidence="4 5" key="1">
    <citation type="submission" date="2015-04" db="EMBL/GenBank/DDBJ databases">
        <title>Draft Genome Sequence of the Novel Agar-Digesting Marine Bacterium Q1.</title>
        <authorList>
            <person name="Li Y."/>
            <person name="Li D."/>
            <person name="Chen G."/>
            <person name="Du Z."/>
        </authorList>
    </citation>
    <scope>NUCLEOTIDE SEQUENCE [LARGE SCALE GENOMIC DNA]</scope>
    <source>
        <strain evidence="4 5">Q1</strain>
    </source>
</reference>
<dbReference type="InterPro" id="IPR013783">
    <property type="entry name" value="Ig-like_fold"/>
</dbReference>
<dbReference type="SMART" id="SM00060">
    <property type="entry name" value="FN3"/>
    <property type="match status" value="3"/>
</dbReference>
<dbReference type="InterPro" id="IPR015943">
    <property type="entry name" value="WD40/YVTN_repeat-like_dom_sf"/>
</dbReference>
<feature type="signal peptide" evidence="2">
    <location>
        <begin position="1"/>
        <end position="25"/>
    </location>
</feature>
<dbReference type="InterPro" id="IPR050964">
    <property type="entry name" value="Striated_Muscle_Regulatory"/>
</dbReference>